<dbReference type="InterPro" id="IPR009061">
    <property type="entry name" value="DNA-bd_dom_put_sf"/>
</dbReference>
<dbReference type="GO" id="GO:0003700">
    <property type="term" value="F:DNA-binding transcription factor activity"/>
    <property type="evidence" value="ECO:0007669"/>
    <property type="project" value="InterPro"/>
</dbReference>
<dbReference type="CDD" id="cd01107">
    <property type="entry name" value="HTH_BmrR"/>
    <property type="match status" value="1"/>
</dbReference>
<protein>
    <submittedName>
        <fullName evidence="6">MerR family transcriptional regulator</fullName>
    </submittedName>
</protein>
<proteinExistence type="predicted"/>
<dbReference type="RefSeq" id="WP_132419683.1">
    <property type="nucleotide sequence ID" value="NZ_SKFG01000024.1"/>
</dbReference>
<dbReference type="OrthoDB" id="9773308at2"/>
<feature type="domain" description="HTH merR-type" evidence="5">
    <location>
        <begin position="6"/>
        <end position="76"/>
    </location>
</feature>
<dbReference type="AlphaFoldDB" id="A0A4R4E9C2"/>
<dbReference type="InterPro" id="IPR000551">
    <property type="entry name" value="MerR-type_HTH_dom"/>
</dbReference>
<dbReference type="Gene3D" id="1.10.1660.10">
    <property type="match status" value="1"/>
</dbReference>
<dbReference type="SMART" id="SM00871">
    <property type="entry name" value="AraC_E_bind"/>
    <property type="match status" value="1"/>
</dbReference>
<organism evidence="6 7">
    <name type="scientific">Paenibacillus albiflavus</name>
    <dbReference type="NCBI Taxonomy" id="2545760"/>
    <lineage>
        <taxon>Bacteria</taxon>
        <taxon>Bacillati</taxon>
        <taxon>Bacillota</taxon>
        <taxon>Bacilli</taxon>
        <taxon>Bacillales</taxon>
        <taxon>Paenibacillaceae</taxon>
        <taxon>Paenibacillus</taxon>
    </lineage>
</organism>
<name>A0A4R4E9C2_9BACL</name>
<keyword evidence="2" id="KW-0805">Transcription regulation</keyword>
<dbReference type="Pfam" id="PF13411">
    <property type="entry name" value="MerR_1"/>
    <property type="match status" value="1"/>
</dbReference>
<comment type="caution">
    <text evidence="6">The sequence shown here is derived from an EMBL/GenBank/DDBJ whole genome shotgun (WGS) entry which is preliminary data.</text>
</comment>
<dbReference type="PANTHER" id="PTHR30204">
    <property type="entry name" value="REDOX-CYCLING DRUG-SENSING TRANSCRIPTIONAL ACTIVATOR SOXR"/>
    <property type="match status" value="1"/>
</dbReference>
<evidence type="ECO:0000313" key="7">
    <source>
        <dbReference type="Proteomes" id="UP000295418"/>
    </source>
</evidence>
<keyword evidence="3" id="KW-0238">DNA-binding</keyword>
<dbReference type="Pfam" id="PF06445">
    <property type="entry name" value="GyrI-like"/>
    <property type="match status" value="1"/>
</dbReference>
<dbReference type="GO" id="GO:0003677">
    <property type="term" value="F:DNA binding"/>
    <property type="evidence" value="ECO:0007669"/>
    <property type="project" value="UniProtKB-KW"/>
</dbReference>
<dbReference type="SMART" id="SM00422">
    <property type="entry name" value="HTH_MERR"/>
    <property type="match status" value="1"/>
</dbReference>
<dbReference type="PANTHER" id="PTHR30204:SF69">
    <property type="entry name" value="MERR-FAMILY TRANSCRIPTIONAL REGULATOR"/>
    <property type="match status" value="1"/>
</dbReference>
<dbReference type="PROSITE" id="PS50937">
    <property type="entry name" value="HTH_MERR_2"/>
    <property type="match status" value="1"/>
</dbReference>
<evidence type="ECO:0000259" key="5">
    <source>
        <dbReference type="PROSITE" id="PS50937"/>
    </source>
</evidence>
<keyword evidence="1" id="KW-0678">Repressor</keyword>
<evidence type="ECO:0000256" key="2">
    <source>
        <dbReference type="ARBA" id="ARBA00023015"/>
    </source>
</evidence>
<dbReference type="Proteomes" id="UP000295418">
    <property type="component" value="Unassembled WGS sequence"/>
</dbReference>
<dbReference type="InterPro" id="IPR010499">
    <property type="entry name" value="AraC_E-bd"/>
</dbReference>
<evidence type="ECO:0000256" key="1">
    <source>
        <dbReference type="ARBA" id="ARBA00022491"/>
    </source>
</evidence>
<evidence type="ECO:0000256" key="4">
    <source>
        <dbReference type="ARBA" id="ARBA00023163"/>
    </source>
</evidence>
<dbReference type="InterPro" id="IPR029442">
    <property type="entry name" value="GyrI-like"/>
</dbReference>
<dbReference type="Gene3D" id="3.20.80.10">
    <property type="entry name" value="Regulatory factor, effector binding domain"/>
    <property type="match status" value="1"/>
</dbReference>
<keyword evidence="7" id="KW-1185">Reference proteome</keyword>
<dbReference type="InterPro" id="IPR011256">
    <property type="entry name" value="Reg_factor_effector_dom_sf"/>
</dbReference>
<dbReference type="SUPFAM" id="SSF55136">
    <property type="entry name" value="Probable bacterial effector-binding domain"/>
    <property type="match status" value="1"/>
</dbReference>
<dbReference type="InterPro" id="IPR047057">
    <property type="entry name" value="MerR_fam"/>
</dbReference>
<reference evidence="6 7" key="1">
    <citation type="submission" date="2019-03" db="EMBL/GenBank/DDBJ databases">
        <authorList>
            <person name="Kim M.K.M."/>
        </authorList>
    </citation>
    <scope>NUCLEOTIDE SEQUENCE [LARGE SCALE GENOMIC DNA]</scope>
    <source>
        <strain evidence="6 7">18JY21-1</strain>
    </source>
</reference>
<dbReference type="SUPFAM" id="SSF46955">
    <property type="entry name" value="Putative DNA-binding domain"/>
    <property type="match status" value="1"/>
</dbReference>
<sequence length="289" mass="33551">MLTNTRFTIGEMSKMHRISESTLRYYDEKGIFHPSIVDPHTQYRYYTIDQFSTLDQIKFLRHLNISLKDIKHYMDKRTPSYALELLVQQKELMIRKQKEIEYMLHKINNGIEIIEEGMDTPKDMVFFKHLPQRKIAAIGIVPNATDEMFELSIHTLQNSVLQDGRLSEIMLYTGAIGVTVAKEALIRGQFQAYSSVFLHLNDVDDVIYDADYFDSITEGLFICMNHHGPYELTEHTYKLLLQEIDEAGYKIIGDAIELCVVDFSMTRDPEEYITEIQIPVHLLNDSAAN</sequence>
<keyword evidence="4" id="KW-0804">Transcription</keyword>
<evidence type="ECO:0000313" key="6">
    <source>
        <dbReference type="EMBL" id="TCZ74691.1"/>
    </source>
</evidence>
<accession>A0A4R4E9C2</accession>
<dbReference type="EMBL" id="SKFG01000024">
    <property type="protein sequence ID" value="TCZ74691.1"/>
    <property type="molecule type" value="Genomic_DNA"/>
</dbReference>
<gene>
    <name evidence="6" type="ORF">E0485_19165</name>
</gene>
<evidence type="ECO:0000256" key="3">
    <source>
        <dbReference type="ARBA" id="ARBA00023125"/>
    </source>
</evidence>